<evidence type="ECO:0000256" key="2">
    <source>
        <dbReference type="ARBA" id="ARBA00023015"/>
    </source>
</evidence>
<dbReference type="SUPFAM" id="SSF52172">
    <property type="entry name" value="CheY-like"/>
    <property type="match status" value="1"/>
</dbReference>
<dbReference type="PROSITE" id="PS50043">
    <property type="entry name" value="HTH_LUXR_2"/>
    <property type="match status" value="1"/>
</dbReference>
<dbReference type="InterPro" id="IPR036388">
    <property type="entry name" value="WH-like_DNA-bd_sf"/>
</dbReference>
<name>A0A4R6ILJ2_9SPHI</name>
<organism evidence="8 9">
    <name type="scientific">Pedobacter duraquae</name>
    <dbReference type="NCBI Taxonomy" id="425511"/>
    <lineage>
        <taxon>Bacteria</taxon>
        <taxon>Pseudomonadati</taxon>
        <taxon>Bacteroidota</taxon>
        <taxon>Sphingobacteriia</taxon>
        <taxon>Sphingobacteriales</taxon>
        <taxon>Sphingobacteriaceae</taxon>
        <taxon>Pedobacter</taxon>
    </lineage>
</organism>
<dbReference type="PRINTS" id="PR00038">
    <property type="entry name" value="HTHLUXR"/>
</dbReference>
<dbReference type="GO" id="GO:0003677">
    <property type="term" value="F:DNA binding"/>
    <property type="evidence" value="ECO:0007669"/>
    <property type="project" value="UniProtKB-KW"/>
</dbReference>
<dbReference type="PANTHER" id="PTHR43214:SF41">
    <property type="entry name" value="NITRATE_NITRITE RESPONSE REGULATOR PROTEIN NARP"/>
    <property type="match status" value="1"/>
</dbReference>
<evidence type="ECO:0000256" key="5">
    <source>
        <dbReference type="PROSITE-ProRule" id="PRU00169"/>
    </source>
</evidence>
<protein>
    <submittedName>
        <fullName evidence="8">LuxR family two component transcriptional regulator</fullName>
    </submittedName>
</protein>
<accession>A0A4R6ILJ2</accession>
<dbReference type="InterPro" id="IPR011006">
    <property type="entry name" value="CheY-like_superfamily"/>
</dbReference>
<evidence type="ECO:0000313" key="8">
    <source>
        <dbReference type="EMBL" id="TDO22957.1"/>
    </source>
</evidence>
<evidence type="ECO:0000259" key="7">
    <source>
        <dbReference type="PROSITE" id="PS50110"/>
    </source>
</evidence>
<keyword evidence="3" id="KW-0238">DNA-binding</keyword>
<dbReference type="SMART" id="SM00421">
    <property type="entry name" value="HTH_LUXR"/>
    <property type="match status" value="1"/>
</dbReference>
<dbReference type="CDD" id="cd17535">
    <property type="entry name" value="REC_NarL-like"/>
    <property type="match status" value="1"/>
</dbReference>
<evidence type="ECO:0000256" key="4">
    <source>
        <dbReference type="ARBA" id="ARBA00023163"/>
    </source>
</evidence>
<reference evidence="8 9" key="1">
    <citation type="submission" date="2019-03" db="EMBL/GenBank/DDBJ databases">
        <title>Genomic Encyclopedia of Archaeal and Bacterial Type Strains, Phase II (KMG-II): from individual species to whole genera.</title>
        <authorList>
            <person name="Goeker M."/>
        </authorList>
    </citation>
    <scope>NUCLEOTIDE SEQUENCE [LARGE SCALE GENOMIC DNA]</scope>
    <source>
        <strain evidence="8 9">DSM 19034</strain>
    </source>
</reference>
<dbReference type="Pfam" id="PF00196">
    <property type="entry name" value="GerE"/>
    <property type="match status" value="1"/>
</dbReference>
<dbReference type="PROSITE" id="PS50110">
    <property type="entry name" value="RESPONSE_REGULATORY"/>
    <property type="match status" value="1"/>
</dbReference>
<gene>
    <name evidence="8" type="ORF">CLV32_1942</name>
</gene>
<keyword evidence="9" id="KW-1185">Reference proteome</keyword>
<dbReference type="InterPro" id="IPR000792">
    <property type="entry name" value="Tscrpt_reg_LuxR_C"/>
</dbReference>
<evidence type="ECO:0000256" key="1">
    <source>
        <dbReference type="ARBA" id="ARBA00022553"/>
    </source>
</evidence>
<evidence type="ECO:0000313" key="9">
    <source>
        <dbReference type="Proteomes" id="UP000295499"/>
    </source>
</evidence>
<dbReference type="Proteomes" id="UP000295499">
    <property type="component" value="Unassembled WGS sequence"/>
</dbReference>
<dbReference type="AlphaFoldDB" id="A0A4R6ILJ2"/>
<dbReference type="RefSeq" id="WP_133554747.1">
    <property type="nucleotide sequence ID" value="NZ_SNWM01000002.1"/>
</dbReference>
<keyword evidence="4" id="KW-0804">Transcription</keyword>
<dbReference type="Gene3D" id="3.40.50.2300">
    <property type="match status" value="1"/>
</dbReference>
<dbReference type="Gene3D" id="1.10.10.10">
    <property type="entry name" value="Winged helix-like DNA-binding domain superfamily/Winged helix DNA-binding domain"/>
    <property type="match status" value="1"/>
</dbReference>
<dbReference type="SMART" id="SM00448">
    <property type="entry name" value="REC"/>
    <property type="match status" value="1"/>
</dbReference>
<keyword evidence="2" id="KW-0805">Transcription regulation</keyword>
<keyword evidence="1 5" id="KW-0597">Phosphoprotein</keyword>
<dbReference type="InterPro" id="IPR039420">
    <property type="entry name" value="WalR-like"/>
</dbReference>
<dbReference type="EMBL" id="SNWM01000002">
    <property type="protein sequence ID" value="TDO22957.1"/>
    <property type="molecule type" value="Genomic_DNA"/>
</dbReference>
<feature type="domain" description="Response regulatory" evidence="7">
    <location>
        <begin position="8"/>
        <end position="124"/>
    </location>
</feature>
<feature type="modified residue" description="4-aspartylphosphate" evidence="5">
    <location>
        <position position="59"/>
    </location>
</feature>
<dbReference type="GO" id="GO:0006355">
    <property type="term" value="P:regulation of DNA-templated transcription"/>
    <property type="evidence" value="ECO:0007669"/>
    <property type="project" value="InterPro"/>
</dbReference>
<evidence type="ECO:0000259" key="6">
    <source>
        <dbReference type="PROSITE" id="PS50043"/>
    </source>
</evidence>
<sequence length="219" mass="24368">MRIPHSLTVLIVEDQKLVRDGIRLILAESDFNNILVASNSEEALSIIERNDQIGIIVTDILMPGTDGIELSKAIIRLRPNMKIVVLSMLDDEQQIARSFAAGVKGFLLKTLNPEELIYCLHHVYLGGTYLHADLAMKFFYRIHPAATAGVDPVEISEREADVLALIAQGFTSTEISDKLFLSKRTIEGYRKTLMSKTGSKNTAGLIHYATANYLIRKPD</sequence>
<dbReference type="GO" id="GO:0000160">
    <property type="term" value="P:phosphorelay signal transduction system"/>
    <property type="evidence" value="ECO:0007669"/>
    <property type="project" value="InterPro"/>
</dbReference>
<dbReference type="InterPro" id="IPR058245">
    <property type="entry name" value="NreC/VraR/RcsB-like_REC"/>
</dbReference>
<dbReference type="OrthoDB" id="9797341at2"/>
<proteinExistence type="predicted"/>
<dbReference type="InterPro" id="IPR001789">
    <property type="entry name" value="Sig_transdc_resp-reg_receiver"/>
</dbReference>
<comment type="caution">
    <text evidence="8">The sequence shown here is derived from an EMBL/GenBank/DDBJ whole genome shotgun (WGS) entry which is preliminary data.</text>
</comment>
<dbReference type="Pfam" id="PF00072">
    <property type="entry name" value="Response_reg"/>
    <property type="match status" value="1"/>
</dbReference>
<dbReference type="PANTHER" id="PTHR43214">
    <property type="entry name" value="TWO-COMPONENT RESPONSE REGULATOR"/>
    <property type="match status" value="1"/>
</dbReference>
<feature type="domain" description="HTH luxR-type" evidence="6">
    <location>
        <begin position="148"/>
        <end position="213"/>
    </location>
</feature>
<dbReference type="CDD" id="cd06170">
    <property type="entry name" value="LuxR_C_like"/>
    <property type="match status" value="1"/>
</dbReference>
<evidence type="ECO:0000256" key="3">
    <source>
        <dbReference type="ARBA" id="ARBA00023125"/>
    </source>
</evidence>